<dbReference type="AlphaFoldDB" id="A0A1V4JXJ8"/>
<dbReference type="Proteomes" id="UP000190648">
    <property type="component" value="Unassembled WGS sequence"/>
</dbReference>
<comment type="caution">
    <text evidence="2">The sequence shown here is derived from an EMBL/GenBank/DDBJ whole genome shotgun (WGS) entry which is preliminary data.</text>
</comment>
<feature type="chain" id="PRO_5012889482" evidence="1">
    <location>
        <begin position="22"/>
        <end position="105"/>
    </location>
</feature>
<feature type="signal peptide" evidence="1">
    <location>
        <begin position="1"/>
        <end position="21"/>
    </location>
</feature>
<gene>
    <name evidence="2" type="ORF">AV530_007382</name>
</gene>
<sequence length="105" mass="11948">MSVRNISIPIWWVCVWGQTVASSLLCSYSQWPWDNIIILEDQWDHEVNAVDGEKIAFTRKKEDAEVRLVFVHNFWPLIPVLSLGKSFGSHIPPGRSEGTKGGKQI</sequence>
<evidence type="ECO:0000313" key="3">
    <source>
        <dbReference type="Proteomes" id="UP000190648"/>
    </source>
</evidence>
<keyword evidence="3" id="KW-1185">Reference proteome</keyword>
<accession>A0A1V4JXJ8</accession>
<organism evidence="2 3">
    <name type="scientific">Patagioenas fasciata monilis</name>
    <dbReference type="NCBI Taxonomy" id="372326"/>
    <lineage>
        <taxon>Eukaryota</taxon>
        <taxon>Metazoa</taxon>
        <taxon>Chordata</taxon>
        <taxon>Craniata</taxon>
        <taxon>Vertebrata</taxon>
        <taxon>Euteleostomi</taxon>
        <taxon>Archelosauria</taxon>
        <taxon>Archosauria</taxon>
        <taxon>Dinosauria</taxon>
        <taxon>Saurischia</taxon>
        <taxon>Theropoda</taxon>
        <taxon>Coelurosauria</taxon>
        <taxon>Aves</taxon>
        <taxon>Neognathae</taxon>
        <taxon>Neoaves</taxon>
        <taxon>Columbimorphae</taxon>
        <taxon>Columbiformes</taxon>
        <taxon>Columbidae</taxon>
        <taxon>Patagioenas</taxon>
    </lineage>
</organism>
<dbReference type="EMBL" id="LSYS01005497">
    <property type="protein sequence ID" value="OPJ76940.1"/>
    <property type="molecule type" value="Genomic_DNA"/>
</dbReference>
<evidence type="ECO:0000256" key="1">
    <source>
        <dbReference type="SAM" id="SignalP"/>
    </source>
</evidence>
<reference evidence="2 3" key="1">
    <citation type="submission" date="2016-02" db="EMBL/GenBank/DDBJ databases">
        <title>Band-tailed pigeon sequencing and assembly.</title>
        <authorList>
            <person name="Soares A.E."/>
            <person name="Novak B.J."/>
            <person name="Rice E.S."/>
            <person name="O'Connell B."/>
            <person name="Chang D."/>
            <person name="Weber S."/>
            <person name="Shapiro B."/>
        </authorList>
    </citation>
    <scope>NUCLEOTIDE SEQUENCE [LARGE SCALE GENOMIC DNA]</scope>
    <source>
        <strain evidence="2">BTP2013</strain>
        <tissue evidence="2">Blood</tissue>
    </source>
</reference>
<protein>
    <submittedName>
        <fullName evidence="2">Uncharacterized protein</fullName>
    </submittedName>
</protein>
<evidence type="ECO:0000313" key="2">
    <source>
        <dbReference type="EMBL" id="OPJ76940.1"/>
    </source>
</evidence>
<proteinExistence type="predicted"/>
<name>A0A1V4JXJ8_PATFA</name>
<keyword evidence="1" id="KW-0732">Signal</keyword>